<keyword evidence="1" id="KW-0812">Transmembrane</keyword>
<dbReference type="RefSeq" id="WP_089295123.1">
    <property type="nucleotide sequence ID" value="NZ_BOMU01000050.1"/>
</dbReference>
<evidence type="ECO:0000313" key="3">
    <source>
        <dbReference type="Proteomes" id="UP000198415"/>
    </source>
</evidence>
<proteinExistence type="predicted"/>
<keyword evidence="1" id="KW-1133">Transmembrane helix</keyword>
<gene>
    <name evidence="2" type="ORF">SAMN06264365_108179</name>
</gene>
<dbReference type="EMBL" id="FZNR01000008">
    <property type="protein sequence ID" value="SNS00123.1"/>
    <property type="molecule type" value="Genomic_DNA"/>
</dbReference>
<protein>
    <submittedName>
        <fullName evidence="2">Uncharacterized protein</fullName>
    </submittedName>
</protein>
<organism evidence="2 3">
    <name type="scientific">Actinoplanes regularis</name>
    <dbReference type="NCBI Taxonomy" id="52697"/>
    <lineage>
        <taxon>Bacteria</taxon>
        <taxon>Bacillati</taxon>
        <taxon>Actinomycetota</taxon>
        <taxon>Actinomycetes</taxon>
        <taxon>Micromonosporales</taxon>
        <taxon>Micromonosporaceae</taxon>
        <taxon>Actinoplanes</taxon>
    </lineage>
</organism>
<evidence type="ECO:0000256" key="1">
    <source>
        <dbReference type="SAM" id="Phobius"/>
    </source>
</evidence>
<sequence>MDERMNDLRNLAVLDPARDREPTAMEWTRSQAFVERVMAGEVTRRPAHQVRRRWMLAGAAAVAAGVVGAVAVPALFPGAAQEAVASWTAAPTSRTGEQVLPQARQCAGNGVGGTTTATPDDVVLAEQRGKATLLVMRKGGSVIECLSTGADQFAAMGLTDATTKPPAPAHDGVTLETMSSFGEGRSMWSNIIGFAGPDVTGVEIRTNGGRVFQASVKAGWWAAWWPGAEGGEVDTLTVTVHTAAGTTSHRPSELP</sequence>
<reference evidence="2 3" key="1">
    <citation type="submission" date="2017-06" db="EMBL/GenBank/DDBJ databases">
        <authorList>
            <person name="Kim H.J."/>
            <person name="Triplett B.A."/>
        </authorList>
    </citation>
    <scope>NUCLEOTIDE SEQUENCE [LARGE SCALE GENOMIC DNA]</scope>
    <source>
        <strain evidence="2 3">DSM 43151</strain>
    </source>
</reference>
<keyword evidence="3" id="KW-1185">Reference proteome</keyword>
<dbReference type="AlphaFoldDB" id="A0A239AYV4"/>
<evidence type="ECO:0000313" key="2">
    <source>
        <dbReference type="EMBL" id="SNS00123.1"/>
    </source>
</evidence>
<dbReference type="Proteomes" id="UP000198415">
    <property type="component" value="Unassembled WGS sequence"/>
</dbReference>
<keyword evidence="1" id="KW-0472">Membrane</keyword>
<name>A0A239AYV4_9ACTN</name>
<accession>A0A239AYV4</accession>
<feature type="transmembrane region" description="Helical" evidence="1">
    <location>
        <begin position="54"/>
        <end position="76"/>
    </location>
</feature>